<dbReference type="PATRIC" id="fig|665004.4.peg.1458"/>
<gene>
    <name evidence="5" type="ORF">AC529_07115</name>
</gene>
<dbReference type="RefSeq" id="WP_068754762.1">
    <property type="nucleotide sequence ID" value="NZ_KQ950181.1"/>
</dbReference>
<dbReference type="Gene3D" id="2.40.100.10">
    <property type="entry name" value="Cyclophilin-like"/>
    <property type="match status" value="1"/>
</dbReference>
<dbReference type="Pfam" id="PF02626">
    <property type="entry name" value="CT_A_B"/>
    <property type="match status" value="1"/>
</dbReference>
<dbReference type="AlphaFoldDB" id="A0A147KJ64"/>
<keyword evidence="1" id="KW-0547">Nucleotide-binding</keyword>
<evidence type="ECO:0000256" key="3">
    <source>
        <dbReference type="ARBA" id="ARBA00022840"/>
    </source>
</evidence>
<feature type="domain" description="Carboxyltransferase" evidence="4">
    <location>
        <begin position="25"/>
        <end position="296"/>
    </location>
</feature>
<dbReference type="OrthoDB" id="9768696at2"/>
<keyword evidence="6" id="KW-1185">Reference proteome</keyword>
<evidence type="ECO:0000256" key="2">
    <source>
        <dbReference type="ARBA" id="ARBA00022801"/>
    </source>
</evidence>
<dbReference type="GO" id="GO:0005524">
    <property type="term" value="F:ATP binding"/>
    <property type="evidence" value="ECO:0007669"/>
    <property type="project" value="UniProtKB-KW"/>
</dbReference>
<evidence type="ECO:0000259" key="4">
    <source>
        <dbReference type="SMART" id="SM00797"/>
    </source>
</evidence>
<name>A0A147KJ64_THECS</name>
<keyword evidence="2 5" id="KW-0378">Hydrolase</keyword>
<dbReference type="InterPro" id="IPR052708">
    <property type="entry name" value="PxpC"/>
</dbReference>
<comment type="caution">
    <text evidence="5">The sequence shown here is derived from an EMBL/GenBank/DDBJ whole genome shotgun (WGS) entry which is preliminary data.</text>
</comment>
<dbReference type="InterPro" id="IPR003778">
    <property type="entry name" value="CT_A_B"/>
</dbReference>
<proteinExistence type="predicted"/>
<sequence length="297" mass="30613">MAALEVVETGVLTTVQDAGRVGYASLGVGRSGAADAVSYALANRLVANPPGAAALEVTLGGLRLRARGAVTVAVTGAPGPLSVDGRAAAMNSVLHLRDGAELRMGTPERGLRGYLAVRGGIDVPPVLGSRSTDTLAGLGPARVAPGSVLPVGQPPPQWPTVDLAPDTPFPGDEVELRVTLGPRDDWFTADAVHTLLTGGYVVSGRTDRVGARLLGPPLERARPGELPSEGTVPGALQIPHDGDPVLFLADHPVTGGYPVIAVVVSADLRWAAQARPGTRLRFRLARRSRPAPVRVTP</sequence>
<protein>
    <submittedName>
        <fullName evidence="5">Allophanate hydrolase</fullName>
    </submittedName>
</protein>
<reference evidence="6" key="1">
    <citation type="journal article" date="2017" name="Acta Aliment.">
        <title>Plant polysaccharide degrading enzyme system of Thermpbifida cellulosilytica TB100 revealed by de novo genome project data.</title>
        <authorList>
            <person name="Toth A."/>
            <person name="Baka E."/>
            <person name="Luzics S."/>
            <person name="Bata-Vidacs I."/>
            <person name="Nagy I."/>
            <person name="Balint B."/>
            <person name="Herceg R."/>
            <person name="Olasz F."/>
            <person name="Wilk T."/>
            <person name="Nagy T."/>
            <person name="Kriszt B."/>
            <person name="Nagy I."/>
            <person name="Kukolya J."/>
        </authorList>
    </citation>
    <scope>NUCLEOTIDE SEQUENCE [LARGE SCALE GENOMIC DNA]</scope>
    <source>
        <strain evidence="6">TB100</strain>
    </source>
</reference>
<dbReference type="InterPro" id="IPR029000">
    <property type="entry name" value="Cyclophilin-like_dom_sf"/>
</dbReference>
<dbReference type="STRING" id="665004.AC529_07115"/>
<accession>A0A147KJ64</accession>
<dbReference type="SUPFAM" id="SSF50891">
    <property type="entry name" value="Cyclophilin-like"/>
    <property type="match status" value="1"/>
</dbReference>
<dbReference type="NCBIfam" id="TIGR00724">
    <property type="entry name" value="urea_amlyse_rel"/>
    <property type="match status" value="1"/>
</dbReference>
<dbReference type="EMBL" id="LGEM01000030">
    <property type="protein sequence ID" value="KUP97342.1"/>
    <property type="molecule type" value="Genomic_DNA"/>
</dbReference>
<evidence type="ECO:0000313" key="5">
    <source>
        <dbReference type="EMBL" id="KUP97342.1"/>
    </source>
</evidence>
<organism evidence="5 6">
    <name type="scientific">Thermobifida cellulosilytica TB100</name>
    <dbReference type="NCBI Taxonomy" id="665004"/>
    <lineage>
        <taxon>Bacteria</taxon>
        <taxon>Bacillati</taxon>
        <taxon>Actinomycetota</taxon>
        <taxon>Actinomycetes</taxon>
        <taxon>Streptosporangiales</taxon>
        <taxon>Nocardiopsidaceae</taxon>
        <taxon>Thermobifida</taxon>
    </lineage>
</organism>
<dbReference type="Proteomes" id="UP000074382">
    <property type="component" value="Unassembled WGS sequence"/>
</dbReference>
<dbReference type="PANTHER" id="PTHR43309">
    <property type="entry name" value="5-OXOPROLINASE SUBUNIT C"/>
    <property type="match status" value="1"/>
</dbReference>
<keyword evidence="3" id="KW-0067">ATP-binding</keyword>
<evidence type="ECO:0000313" key="6">
    <source>
        <dbReference type="Proteomes" id="UP000074382"/>
    </source>
</evidence>
<dbReference type="SMART" id="SM00797">
    <property type="entry name" value="AHS2"/>
    <property type="match status" value="1"/>
</dbReference>
<evidence type="ECO:0000256" key="1">
    <source>
        <dbReference type="ARBA" id="ARBA00022741"/>
    </source>
</evidence>
<dbReference type="PANTHER" id="PTHR43309:SF3">
    <property type="entry name" value="5-OXOPROLINASE SUBUNIT C"/>
    <property type="match status" value="1"/>
</dbReference>
<dbReference type="GO" id="GO:0016787">
    <property type="term" value="F:hydrolase activity"/>
    <property type="evidence" value="ECO:0007669"/>
    <property type="project" value="UniProtKB-KW"/>
</dbReference>